<dbReference type="OrthoDB" id="2646539at2759"/>
<evidence type="ECO:0000313" key="2">
    <source>
        <dbReference type="Proteomes" id="UP000886653"/>
    </source>
</evidence>
<reference evidence="1" key="1">
    <citation type="submission" date="2013-11" db="EMBL/GenBank/DDBJ databases">
        <title>Genome sequence of the fusiform rust pathogen reveals effectors for host alternation and coevolution with pine.</title>
        <authorList>
            <consortium name="DOE Joint Genome Institute"/>
            <person name="Smith K."/>
            <person name="Pendleton A."/>
            <person name="Kubisiak T."/>
            <person name="Anderson C."/>
            <person name="Salamov A."/>
            <person name="Aerts A."/>
            <person name="Riley R."/>
            <person name="Clum A."/>
            <person name="Lindquist E."/>
            <person name="Ence D."/>
            <person name="Campbell M."/>
            <person name="Kronenberg Z."/>
            <person name="Feau N."/>
            <person name="Dhillon B."/>
            <person name="Hamelin R."/>
            <person name="Burleigh J."/>
            <person name="Smith J."/>
            <person name="Yandell M."/>
            <person name="Nelson C."/>
            <person name="Grigoriev I."/>
            <person name="Davis J."/>
        </authorList>
    </citation>
    <scope>NUCLEOTIDE SEQUENCE</scope>
    <source>
        <strain evidence="1">G11</strain>
    </source>
</reference>
<keyword evidence="2" id="KW-1185">Reference proteome</keyword>
<feature type="non-terminal residue" evidence="1">
    <location>
        <position position="51"/>
    </location>
</feature>
<dbReference type="Proteomes" id="UP000886653">
    <property type="component" value="Unassembled WGS sequence"/>
</dbReference>
<feature type="non-terminal residue" evidence="1">
    <location>
        <position position="1"/>
    </location>
</feature>
<dbReference type="EMBL" id="MU167212">
    <property type="protein sequence ID" value="KAG0151543.1"/>
    <property type="molecule type" value="Genomic_DNA"/>
</dbReference>
<evidence type="ECO:0000313" key="1">
    <source>
        <dbReference type="EMBL" id="KAG0151543.1"/>
    </source>
</evidence>
<accession>A0A9P6NSR0</accession>
<sequence length="51" mass="5533">VRKKLVLIKALVDTSAMESFINKLVVSQLRLPINPLPAPITCKAFDGTPGK</sequence>
<dbReference type="AlphaFoldDB" id="A0A9P6NSR0"/>
<name>A0A9P6NSR0_9BASI</name>
<proteinExistence type="predicted"/>
<organism evidence="1 2">
    <name type="scientific">Cronartium quercuum f. sp. fusiforme G11</name>
    <dbReference type="NCBI Taxonomy" id="708437"/>
    <lineage>
        <taxon>Eukaryota</taxon>
        <taxon>Fungi</taxon>
        <taxon>Dikarya</taxon>
        <taxon>Basidiomycota</taxon>
        <taxon>Pucciniomycotina</taxon>
        <taxon>Pucciniomycetes</taxon>
        <taxon>Pucciniales</taxon>
        <taxon>Coleosporiaceae</taxon>
        <taxon>Cronartium</taxon>
    </lineage>
</organism>
<protein>
    <submittedName>
        <fullName evidence="1">Uncharacterized protein</fullName>
    </submittedName>
</protein>
<comment type="caution">
    <text evidence="1">The sequence shown here is derived from an EMBL/GenBank/DDBJ whole genome shotgun (WGS) entry which is preliminary data.</text>
</comment>
<gene>
    <name evidence="1" type="ORF">CROQUDRAFT_28952</name>
</gene>